<dbReference type="Gene3D" id="1.10.287.70">
    <property type="match status" value="1"/>
</dbReference>
<evidence type="ECO:0000256" key="16">
    <source>
        <dbReference type="SAM" id="MobiDB-lite"/>
    </source>
</evidence>
<comment type="subcellular location">
    <subcellularLocation>
        <location evidence="1">Cell membrane</location>
        <topology evidence="1">Multi-pass membrane protein</topology>
    </subcellularLocation>
</comment>
<keyword evidence="14" id="KW-1071">Ligand-gated ion channel</keyword>
<evidence type="ECO:0000256" key="12">
    <source>
        <dbReference type="ARBA" id="ARBA00023136"/>
    </source>
</evidence>
<keyword evidence="9 17" id="KW-1133">Transmembrane helix</keyword>
<dbReference type="SUPFAM" id="SSF51206">
    <property type="entry name" value="cAMP-binding domain-like"/>
    <property type="match status" value="1"/>
</dbReference>
<dbReference type="Gramene" id="OMO67412">
    <property type="protein sequence ID" value="OMO67412"/>
    <property type="gene ID" value="CCACVL1_20531"/>
</dbReference>
<feature type="compositionally biased region" description="Polar residues" evidence="16">
    <location>
        <begin position="721"/>
        <end position="733"/>
    </location>
</feature>
<dbReference type="InterPro" id="IPR014710">
    <property type="entry name" value="RmlC-like_jellyroll"/>
</dbReference>
<keyword evidence="10" id="KW-0142">cGMP-binding</keyword>
<dbReference type="FunFam" id="2.60.120.10:FF:000024">
    <property type="entry name" value="Cyclic nucleotide-gated ion channel 1"/>
    <property type="match status" value="1"/>
</dbReference>
<evidence type="ECO:0000256" key="8">
    <source>
        <dbReference type="ARBA" id="ARBA00022860"/>
    </source>
</evidence>
<keyword evidence="5" id="KW-0140">cGMP</keyword>
<dbReference type="OMA" id="DMERWMN"/>
<evidence type="ECO:0000256" key="14">
    <source>
        <dbReference type="ARBA" id="ARBA00023286"/>
    </source>
</evidence>
<keyword evidence="4" id="KW-1003">Cell membrane</keyword>
<evidence type="ECO:0000256" key="1">
    <source>
        <dbReference type="ARBA" id="ARBA00004651"/>
    </source>
</evidence>
<keyword evidence="12 17" id="KW-0472">Membrane</keyword>
<evidence type="ECO:0000259" key="18">
    <source>
        <dbReference type="PROSITE" id="PS50042"/>
    </source>
</evidence>
<evidence type="ECO:0000256" key="3">
    <source>
        <dbReference type="ARBA" id="ARBA00022448"/>
    </source>
</evidence>
<dbReference type="EMBL" id="AWWV01012416">
    <property type="protein sequence ID" value="OMO67412.1"/>
    <property type="molecule type" value="Genomic_DNA"/>
</dbReference>
<dbReference type="GO" id="GO:0005886">
    <property type="term" value="C:plasma membrane"/>
    <property type="evidence" value="ECO:0007669"/>
    <property type="project" value="UniProtKB-SubCell"/>
</dbReference>
<keyword evidence="13" id="KW-0114">cAMP</keyword>
<dbReference type="PANTHER" id="PTHR45651">
    <property type="entry name" value="CYCLIC NUCLEOTIDE-GATED ION CHANNEL 15-RELATED-RELATED"/>
    <property type="match status" value="1"/>
</dbReference>
<dbReference type="SMART" id="SM00100">
    <property type="entry name" value="cNMP"/>
    <property type="match status" value="1"/>
</dbReference>
<dbReference type="OrthoDB" id="421226at2759"/>
<evidence type="ECO:0000256" key="7">
    <source>
        <dbReference type="ARBA" id="ARBA00022692"/>
    </source>
</evidence>
<dbReference type="Proteomes" id="UP000188268">
    <property type="component" value="Unassembled WGS sequence"/>
</dbReference>
<dbReference type="Gene3D" id="2.60.120.10">
    <property type="entry name" value="Jelly Rolls"/>
    <property type="match status" value="1"/>
</dbReference>
<keyword evidence="20" id="KW-1185">Reference proteome</keyword>
<protein>
    <recommendedName>
        <fullName evidence="18">Cyclic nucleotide-binding domain-containing protein</fullName>
    </recommendedName>
</protein>
<feature type="transmembrane region" description="Helical" evidence="17">
    <location>
        <begin position="414"/>
        <end position="432"/>
    </location>
</feature>
<evidence type="ECO:0000256" key="11">
    <source>
        <dbReference type="ARBA" id="ARBA00023065"/>
    </source>
</evidence>
<reference evidence="19 20" key="1">
    <citation type="submission" date="2013-09" db="EMBL/GenBank/DDBJ databases">
        <title>Corchorus capsularis genome sequencing.</title>
        <authorList>
            <person name="Alam M."/>
            <person name="Haque M.S."/>
            <person name="Islam M.S."/>
            <person name="Emdad E.M."/>
            <person name="Islam M.M."/>
            <person name="Ahmed B."/>
            <person name="Halim A."/>
            <person name="Hossen Q.M.M."/>
            <person name="Hossain M.Z."/>
            <person name="Ahmed R."/>
            <person name="Khan M.M."/>
            <person name="Islam R."/>
            <person name="Rashid M.M."/>
            <person name="Khan S.A."/>
            <person name="Rahman M.S."/>
            <person name="Alam M."/>
        </authorList>
    </citation>
    <scope>NUCLEOTIDE SEQUENCE [LARGE SCALE GENOMIC DNA]</scope>
    <source>
        <strain evidence="20">cv. CVL-1</strain>
        <tissue evidence="19">Whole seedling</tissue>
    </source>
</reference>
<dbReference type="CDD" id="cd00038">
    <property type="entry name" value="CAP_ED"/>
    <property type="match status" value="1"/>
</dbReference>
<keyword evidence="10" id="KW-0547">Nucleotide-binding</keyword>
<dbReference type="GO" id="GO:0030553">
    <property type="term" value="F:cGMP binding"/>
    <property type="evidence" value="ECO:0007669"/>
    <property type="project" value="UniProtKB-KW"/>
</dbReference>
<dbReference type="InterPro" id="IPR000595">
    <property type="entry name" value="cNMP-bd_dom"/>
</dbReference>
<keyword evidence="3" id="KW-0813">Transport</keyword>
<feature type="transmembrane region" description="Helical" evidence="17">
    <location>
        <begin position="190"/>
        <end position="210"/>
    </location>
</feature>
<dbReference type="InterPro" id="IPR018490">
    <property type="entry name" value="cNMP-bd_dom_sf"/>
</dbReference>
<keyword evidence="11" id="KW-0406">Ion transport</keyword>
<dbReference type="CDD" id="cd23767">
    <property type="entry name" value="IQCD"/>
    <property type="match status" value="1"/>
</dbReference>
<evidence type="ECO:0000256" key="6">
    <source>
        <dbReference type="ARBA" id="ARBA00022566"/>
    </source>
</evidence>
<feature type="transmembrane region" description="Helical" evidence="17">
    <location>
        <begin position="101"/>
        <end position="119"/>
    </location>
</feature>
<accession>A0A1R3HAN4</accession>
<dbReference type="Pfam" id="PF00027">
    <property type="entry name" value="cNMP_binding"/>
    <property type="match status" value="1"/>
</dbReference>
<feature type="transmembrane region" description="Helical" evidence="17">
    <location>
        <begin position="261"/>
        <end position="282"/>
    </location>
</feature>
<comment type="caution">
    <text evidence="19">The sequence shown here is derived from an EMBL/GenBank/DDBJ whole genome shotgun (WGS) entry which is preliminary data.</text>
</comment>
<organism evidence="19 20">
    <name type="scientific">Corchorus capsularis</name>
    <name type="common">Jute</name>
    <dbReference type="NCBI Taxonomy" id="210143"/>
    <lineage>
        <taxon>Eukaryota</taxon>
        <taxon>Viridiplantae</taxon>
        <taxon>Streptophyta</taxon>
        <taxon>Embryophyta</taxon>
        <taxon>Tracheophyta</taxon>
        <taxon>Spermatophyta</taxon>
        <taxon>Magnoliopsida</taxon>
        <taxon>eudicotyledons</taxon>
        <taxon>Gunneridae</taxon>
        <taxon>Pentapetalae</taxon>
        <taxon>rosids</taxon>
        <taxon>malvids</taxon>
        <taxon>Malvales</taxon>
        <taxon>Malvaceae</taxon>
        <taxon>Grewioideae</taxon>
        <taxon>Apeibeae</taxon>
        <taxon>Corchorus</taxon>
    </lineage>
</organism>
<evidence type="ECO:0000256" key="13">
    <source>
        <dbReference type="ARBA" id="ARBA00023149"/>
    </source>
</evidence>
<evidence type="ECO:0000256" key="2">
    <source>
        <dbReference type="ARBA" id="ARBA00010486"/>
    </source>
</evidence>
<evidence type="ECO:0000256" key="9">
    <source>
        <dbReference type="ARBA" id="ARBA00022989"/>
    </source>
</evidence>
<comment type="similarity">
    <text evidence="2">Belongs to the cyclic nucleotide-gated cation channel (TC 1.A.1.5) family.</text>
</comment>
<keyword evidence="6" id="KW-0116">cAMP-binding</keyword>
<dbReference type="FunFam" id="1.10.287.630:FF:000003">
    <property type="entry name" value="Cyclic nucleotide-gated ion channel 1"/>
    <property type="match status" value="1"/>
</dbReference>
<feature type="region of interest" description="Disordered" evidence="16">
    <location>
        <begin position="715"/>
        <end position="745"/>
    </location>
</feature>
<dbReference type="GO" id="GO:0005516">
    <property type="term" value="F:calmodulin binding"/>
    <property type="evidence" value="ECO:0007669"/>
    <property type="project" value="UniProtKB-KW"/>
</dbReference>
<feature type="transmembrane region" description="Helical" evidence="17">
    <location>
        <begin position="222"/>
        <end position="240"/>
    </location>
</feature>
<evidence type="ECO:0000256" key="10">
    <source>
        <dbReference type="ARBA" id="ARBA00022992"/>
    </source>
</evidence>
<dbReference type="AlphaFoldDB" id="A0A1R3HAN4"/>
<keyword evidence="15" id="KW-0407">Ion channel</keyword>
<dbReference type="PANTHER" id="PTHR45651:SF12">
    <property type="entry name" value="CYCLIC NUCLEOTIDE-GATED ION CHANNEL 15-RELATED"/>
    <property type="match status" value="1"/>
</dbReference>
<dbReference type="Pfam" id="PF00520">
    <property type="entry name" value="Ion_trans"/>
    <property type="match status" value="1"/>
</dbReference>
<evidence type="ECO:0000256" key="4">
    <source>
        <dbReference type="ARBA" id="ARBA00022475"/>
    </source>
</evidence>
<name>A0A1R3HAN4_COCAP</name>
<evidence type="ECO:0000256" key="17">
    <source>
        <dbReference type="SAM" id="Phobius"/>
    </source>
</evidence>
<keyword evidence="8" id="KW-0112">Calmodulin-binding</keyword>
<sequence>MGFGNSRSVRFQDDLELAKLPTINGDGMNMIKLKYNIDGTKIAESSSRTRRNNDKELPSTRTGRSLLKARVLSRVFSEDFERVKKKILDPRGPIIRRWNKIFLIACLVSLFVDPLFFYLPVVWREVCIDIAIPLEVILTIVRSMADAFYIIQIFIRFRTAYVAPPSRVFGRGELVIDSKKIASRYLQKGFWIDLIAALPLPQALIWVIIPNLNGSTMTNTKNVLRFIIIFQYLPRLFLIFPLSSQIVKATGVVTETAWAGAAYNLILYMLASHVLGACWYLLSIERQEACWRSACDLEASFCLYKYFDCRRIKDPGRDTWFRSSNITDLCSPNSSFYQFGMYGDALTFDVTTAPFFNKYFYCLWWGLRNLRRSDSGGKNANLELKLLHINSIALSLNCSSLGQNLSTSTYVGEIMFAIILATLGLVLFALLIGNMQRYLQSTTVRLEEWRIKRTDTEQWMRHRQLPPELRQSVRKYDQYKWLATRGVDEETLLKGLPLDLRRDIKRHLCLDLVRRVPLFDQMDERMLDAICERLKPALCTEGTFLVREGDPVNEMLFIIRGHLDSYTTNGGRTGFFNSCRIGPGDFCGEELLTWALDPRPSVILPCSTRTVKAISEVEAFALRAEDLKFVASQFRRLHSKQLRHKFRFYSHQWRTWAACFIQAAWRRFKKRKEAAELRAKENPTAAVETETTVTAAPPGSLAMYAASRRLAASTRRGVNMHSGSDSGVVSSLQKPAEPDFSVDED</sequence>
<feature type="domain" description="Cyclic nucleotide-binding" evidence="18">
    <location>
        <begin position="518"/>
        <end position="603"/>
    </location>
</feature>
<dbReference type="InterPro" id="IPR005821">
    <property type="entry name" value="Ion_trans_dom"/>
</dbReference>
<dbReference type="STRING" id="210143.A0A1R3HAN4"/>
<gene>
    <name evidence="19" type="ORF">CCACVL1_20531</name>
</gene>
<evidence type="ECO:0000256" key="5">
    <source>
        <dbReference type="ARBA" id="ARBA00022535"/>
    </source>
</evidence>
<dbReference type="GO" id="GO:0030552">
    <property type="term" value="F:cAMP binding"/>
    <property type="evidence" value="ECO:0007669"/>
    <property type="project" value="UniProtKB-KW"/>
</dbReference>
<dbReference type="PROSITE" id="PS50042">
    <property type="entry name" value="CNMP_BINDING_3"/>
    <property type="match status" value="1"/>
</dbReference>
<dbReference type="Gene3D" id="1.10.287.630">
    <property type="entry name" value="Helix hairpin bin"/>
    <property type="match status" value="1"/>
</dbReference>
<dbReference type="GO" id="GO:0005216">
    <property type="term" value="F:monoatomic ion channel activity"/>
    <property type="evidence" value="ECO:0007669"/>
    <property type="project" value="InterPro"/>
</dbReference>
<evidence type="ECO:0000313" key="20">
    <source>
        <dbReference type="Proteomes" id="UP000188268"/>
    </source>
</evidence>
<keyword evidence="7 17" id="KW-0812">Transmembrane</keyword>
<proteinExistence type="inferred from homology"/>
<evidence type="ECO:0000256" key="15">
    <source>
        <dbReference type="ARBA" id="ARBA00023303"/>
    </source>
</evidence>
<dbReference type="SUPFAM" id="SSF81324">
    <property type="entry name" value="Voltage-gated potassium channels"/>
    <property type="match status" value="1"/>
</dbReference>
<evidence type="ECO:0000313" key="19">
    <source>
        <dbReference type="EMBL" id="OMO67412.1"/>
    </source>
</evidence>